<evidence type="ECO:0000256" key="5">
    <source>
        <dbReference type="SAM" id="Phobius"/>
    </source>
</evidence>
<dbReference type="InterPro" id="IPR051788">
    <property type="entry name" value="MFS_Transporter"/>
</dbReference>
<dbReference type="Proteomes" id="UP001595548">
    <property type="component" value="Unassembled WGS sequence"/>
</dbReference>
<organism evidence="7 8">
    <name type="scientific">Gilvimarinus japonicus</name>
    <dbReference type="NCBI Taxonomy" id="1796469"/>
    <lineage>
        <taxon>Bacteria</taxon>
        <taxon>Pseudomonadati</taxon>
        <taxon>Pseudomonadota</taxon>
        <taxon>Gammaproteobacteria</taxon>
        <taxon>Cellvibrionales</taxon>
        <taxon>Cellvibrionaceae</taxon>
        <taxon>Gilvimarinus</taxon>
    </lineage>
</organism>
<feature type="transmembrane region" description="Helical" evidence="5">
    <location>
        <begin position="328"/>
        <end position="351"/>
    </location>
</feature>
<dbReference type="PROSITE" id="PS50850">
    <property type="entry name" value="MFS"/>
    <property type="match status" value="1"/>
</dbReference>
<dbReference type="CDD" id="cd17393">
    <property type="entry name" value="MFS_MosC_like"/>
    <property type="match status" value="1"/>
</dbReference>
<proteinExistence type="predicted"/>
<keyword evidence="3 5" id="KW-1133">Transmembrane helix</keyword>
<feature type="transmembrane region" description="Helical" evidence="5">
    <location>
        <begin position="266"/>
        <end position="287"/>
    </location>
</feature>
<dbReference type="SUPFAM" id="SSF103473">
    <property type="entry name" value="MFS general substrate transporter"/>
    <property type="match status" value="1"/>
</dbReference>
<feature type="transmembrane region" description="Helical" evidence="5">
    <location>
        <begin position="293"/>
        <end position="316"/>
    </location>
</feature>
<evidence type="ECO:0000256" key="4">
    <source>
        <dbReference type="ARBA" id="ARBA00023136"/>
    </source>
</evidence>
<protein>
    <submittedName>
        <fullName evidence="7">MFS transporter</fullName>
    </submittedName>
</protein>
<keyword evidence="4 5" id="KW-0472">Membrane</keyword>
<evidence type="ECO:0000256" key="3">
    <source>
        <dbReference type="ARBA" id="ARBA00022989"/>
    </source>
</evidence>
<keyword evidence="8" id="KW-1185">Reference proteome</keyword>
<dbReference type="InterPro" id="IPR036259">
    <property type="entry name" value="MFS_trans_sf"/>
</dbReference>
<dbReference type="InterPro" id="IPR020846">
    <property type="entry name" value="MFS_dom"/>
</dbReference>
<feature type="transmembrane region" description="Helical" evidence="5">
    <location>
        <begin position="76"/>
        <end position="92"/>
    </location>
</feature>
<evidence type="ECO:0000259" key="6">
    <source>
        <dbReference type="PROSITE" id="PS50850"/>
    </source>
</evidence>
<evidence type="ECO:0000256" key="2">
    <source>
        <dbReference type="ARBA" id="ARBA00022692"/>
    </source>
</evidence>
<gene>
    <name evidence="7" type="ORF">ACFOEB_15440</name>
</gene>
<dbReference type="Gene3D" id="1.20.1250.20">
    <property type="entry name" value="MFS general substrate transporter like domains"/>
    <property type="match status" value="2"/>
</dbReference>
<comment type="subcellular location">
    <subcellularLocation>
        <location evidence="1">Membrane</location>
        <topology evidence="1">Multi-pass membrane protein</topology>
    </subcellularLocation>
</comment>
<feature type="transmembrane region" description="Helical" evidence="5">
    <location>
        <begin position="357"/>
        <end position="377"/>
    </location>
</feature>
<feature type="transmembrane region" description="Helical" evidence="5">
    <location>
        <begin position="196"/>
        <end position="216"/>
    </location>
</feature>
<dbReference type="EMBL" id="JBHRTL010000031">
    <property type="protein sequence ID" value="MFC3156604.1"/>
    <property type="molecule type" value="Genomic_DNA"/>
</dbReference>
<dbReference type="RefSeq" id="WP_382417910.1">
    <property type="nucleotide sequence ID" value="NZ_AP031500.1"/>
</dbReference>
<keyword evidence="2 5" id="KW-0812">Transmembrane</keyword>
<evidence type="ECO:0000256" key="1">
    <source>
        <dbReference type="ARBA" id="ARBA00004141"/>
    </source>
</evidence>
<name>A0ABV7HS09_9GAMM</name>
<feature type="transmembrane region" description="Helical" evidence="5">
    <location>
        <begin position="164"/>
        <end position="184"/>
    </location>
</feature>
<evidence type="ECO:0000313" key="8">
    <source>
        <dbReference type="Proteomes" id="UP001595548"/>
    </source>
</evidence>
<sequence>MMPHPASRHAQHATRAAFFIAGSSLAAWAPLVPYAQARASLNEAQLGLLLLCLGIGSLIAMPLSGLFASRFGCRKVFTLAATVLCAALPILASSHTSWVLAVTLFVFGAALGTADCVANIHAVTVEKASGRPLMSGFHGLFSLGGIIGAVGVSALLSIGLAPLYAALSIALLILLALAITWRYLLSHTASTQDGPLFALPHGIVLVLGGLCFIAFLAEGAMLDWSAVYLTQTQNMATAQSGLGYAAFALTMTIGRLSGDWLIHRAGLLRVLVSGAALAAAGVALATLAPSWQLALVGYALVGMGGANIAPIMYSLVGKQTTMPEAQAVPALTTLGYAGILVGPAMIGFVAYVTGLTAAFLIVAGLLLLVALIGPTLGRSLPQAQ</sequence>
<feature type="transmembrane region" description="Helical" evidence="5">
    <location>
        <begin position="98"/>
        <end position="118"/>
    </location>
</feature>
<evidence type="ECO:0000313" key="7">
    <source>
        <dbReference type="EMBL" id="MFC3156604.1"/>
    </source>
</evidence>
<feature type="transmembrane region" description="Helical" evidence="5">
    <location>
        <begin position="139"/>
        <end position="158"/>
    </location>
</feature>
<feature type="domain" description="Major facilitator superfamily (MFS) profile" evidence="6">
    <location>
        <begin position="203"/>
        <end position="384"/>
    </location>
</feature>
<dbReference type="PANTHER" id="PTHR23514">
    <property type="entry name" value="BYPASS OF STOP CODON PROTEIN 6"/>
    <property type="match status" value="1"/>
</dbReference>
<reference evidence="8" key="1">
    <citation type="journal article" date="2019" name="Int. J. Syst. Evol. Microbiol.">
        <title>The Global Catalogue of Microorganisms (GCM) 10K type strain sequencing project: providing services to taxonomists for standard genome sequencing and annotation.</title>
        <authorList>
            <consortium name="The Broad Institute Genomics Platform"/>
            <consortium name="The Broad Institute Genome Sequencing Center for Infectious Disease"/>
            <person name="Wu L."/>
            <person name="Ma J."/>
        </authorList>
    </citation>
    <scope>NUCLEOTIDE SEQUENCE [LARGE SCALE GENOMIC DNA]</scope>
    <source>
        <strain evidence="8">KCTC 52141</strain>
    </source>
</reference>
<comment type="caution">
    <text evidence="7">The sequence shown here is derived from an EMBL/GenBank/DDBJ whole genome shotgun (WGS) entry which is preliminary data.</text>
</comment>
<dbReference type="Pfam" id="PF07690">
    <property type="entry name" value="MFS_1"/>
    <property type="match status" value="1"/>
</dbReference>
<feature type="transmembrane region" description="Helical" evidence="5">
    <location>
        <begin position="236"/>
        <end position="254"/>
    </location>
</feature>
<accession>A0ABV7HS09</accession>
<dbReference type="PANTHER" id="PTHR23514:SF13">
    <property type="entry name" value="INNER MEMBRANE PROTEIN YBJJ"/>
    <property type="match status" value="1"/>
</dbReference>
<dbReference type="InterPro" id="IPR011701">
    <property type="entry name" value="MFS"/>
</dbReference>
<feature type="transmembrane region" description="Helical" evidence="5">
    <location>
        <begin position="47"/>
        <end position="69"/>
    </location>
</feature>